<feature type="region of interest" description="Disordered" evidence="1">
    <location>
        <begin position="1"/>
        <end position="22"/>
    </location>
</feature>
<accession>A0A7K4MR55</accession>
<gene>
    <name evidence="2" type="ORF">HX837_07730</name>
</gene>
<evidence type="ECO:0000313" key="3">
    <source>
        <dbReference type="Proteomes" id="UP000523105"/>
    </source>
</evidence>
<dbReference type="EMBL" id="JACASV010000103">
    <property type="protein sequence ID" value="NWJ44072.1"/>
    <property type="molecule type" value="Genomic_DNA"/>
</dbReference>
<protein>
    <submittedName>
        <fullName evidence="2">Uncharacterized protein</fullName>
    </submittedName>
</protein>
<comment type="caution">
    <text evidence="2">The sequence shown here is derived from an EMBL/GenBank/DDBJ whole genome shotgun (WGS) entry which is preliminary data.</text>
</comment>
<proteinExistence type="predicted"/>
<feature type="compositionally biased region" description="Polar residues" evidence="1">
    <location>
        <begin position="1"/>
        <end position="19"/>
    </location>
</feature>
<name>A0A7K4MR55_9ARCH</name>
<evidence type="ECO:0000256" key="1">
    <source>
        <dbReference type="SAM" id="MobiDB-lite"/>
    </source>
</evidence>
<organism evidence="2 3">
    <name type="scientific">Marine Group I thaumarchaeote</name>
    <dbReference type="NCBI Taxonomy" id="2511932"/>
    <lineage>
        <taxon>Archaea</taxon>
        <taxon>Nitrososphaerota</taxon>
        <taxon>Marine Group I</taxon>
    </lineage>
</organism>
<reference evidence="2 3" key="1">
    <citation type="journal article" date="2019" name="Environ. Microbiol.">
        <title>Genomics insights into ecotype formation of ammonia-oxidizing archaea in the deep ocean.</title>
        <authorList>
            <person name="Wang Y."/>
            <person name="Huang J.M."/>
            <person name="Cui G.J."/>
            <person name="Nunoura T."/>
            <person name="Takaki Y."/>
            <person name="Li W.L."/>
            <person name="Li J."/>
            <person name="Gao Z.M."/>
            <person name="Takai K."/>
            <person name="Zhang A.Q."/>
            <person name="Stepanauskas R."/>
        </authorList>
    </citation>
    <scope>NUCLEOTIDE SEQUENCE [LARGE SCALE GENOMIC DNA]</scope>
    <source>
        <strain evidence="2 3">L15b</strain>
    </source>
</reference>
<evidence type="ECO:0000313" key="2">
    <source>
        <dbReference type="EMBL" id="NWJ44072.1"/>
    </source>
</evidence>
<dbReference type="Proteomes" id="UP000523105">
    <property type="component" value="Unassembled WGS sequence"/>
</dbReference>
<dbReference type="AlphaFoldDB" id="A0A7K4MR55"/>
<sequence length="608" mass="60447">MANTIQIKRTVTSTAPNSHTGGGGNAITVGELAYSYSSADGSGNESGAGKLYIGHADGAAGTNSAVIIGGSYFTTLLDHTAGTLTASSAIITNAQNHVDAVKTTGLYLGASGSAVLVSSTSAELNILDGVTSSTAELNILDGVTATATKLNYVNVTPGTATASKAVVLDSNLHMNAVKTTGLYLGASGSAVLVASTSAELNILDGATLAVAELNILDGATVSTAELNKLDGVTATTAKLNYVDVTAGTATASKAVVLDSNSHINTVKTAALHIGSSGSETQVTASAAELNLLNNITAIDTDLSSVAGTHTTLASALATKTYVDNTRSGLEVKDSAVVATTANLSATYANGSSGVGATLTNSGSQAAIAIDGITLTSGQRVLVKDQSTASQNGLYKVSTVGDGSTNWILIRTTDADTASELSSGVFFFVEKGTANFDNGYVMTQDTAISFGSTSITFSQFSGAGQITAGNGLAKSSNTLSVNTGTGITITSDNVVIDTSWAGQTEITTLGTIGTGTWQGTAISSTYGGTGLNTSSATGVGIVTSGTWSTPTSLTVPFGGTGVATFTSNGILYGNGAGVLQVTAAGADGAFLYSNSGTPEWITTIDGGSW</sequence>